<dbReference type="GO" id="GO:0016020">
    <property type="term" value="C:membrane"/>
    <property type="evidence" value="ECO:0007669"/>
    <property type="project" value="InterPro"/>
</dbReference>
<proteinExistence type="predicted"/>
<comment type="caution">
    <text evidence="1">The sequence shown here is derived from an EMBL/GenBank/DDBJ whole genome shotgun (WGS) entry which is preliminary data.</text>
</comment>
<dbReference type="InterPro" id="IPR038050">
    <property type="entry name" value="Neuro_actylchol_rec"/>
</dbReference>
<sequence length="95" mass="10947">AAALNSITASWVTRRTGERKQRTAYLERSINSVSTIDTMSRIMFPLSYGLLNLWYWYSYYDTVLVFNWTDPGFDDMGFGMLDKNLITSGERGLTQ</sequence>
<keyword evidence="2" id="KW-1185">Reference proteome</keyword>
<evidence type="ECO:0000313" key="1">
    <source>
        <dbReference type="EMBL" id="KAK4286770.1"/>
    </source>
</evidence>
<dbReference type="InterPro" id="IPR036719">
    <property type="entry name" value="Neuro-gated_channel_TM_sf"/>
</dbReference>
<dbReference type="Gene3D" id="1.20.58.390">
    <property type="entry name" value="Neurotransmitter-gated ion-channel transmembrane domain"/>
    <property type="match status" value="1"/>
</dbReference>
<gene>
    <name evidence="1" type="ORF">Pmani_040140</name>
</gene>
<name>A0AAE1NB57_9EUCA</name>
<reference evidence="1" key="1">
    <citation type="submission" date="2023-11" db="EMBL/GenBank/DDBJ databases">
        <title>Genome assemblies of two species of porcelain crab, Petrolisthes cinctipes and Petrolisthes manimaculis (Anomura: Porcellanidae).</title>
        <authorList>
            <person name="Angst P."/>
        </authorList>
    </citation>
    <scope>NUCLEOTIDE SEQUENCE</scope>
    <source>
        <strain evidence="1">PB745_02</strain>
        <tissue evidence="1">Gill</tissue>
    </source>
</reference>
<dbReference type="GO" id="GO:0006811">
    <property type="term" value="P:monoatomic ion transport"/>
    <property type="evidence" value="ECO:0007669"/>
    <property type="project" value="InterPro"/>
</dbReference>
<dbReference type="EMBL" id="JAWZYT010007335">
    <property type="protein sequence ID" value="KAK4286770.1"/>
    <property type="molecule type" value="Genomic_DNA"/>
</dbReference>
<accession>A0AAE1NB57</accession>
<feature type="non-terminal residue" evidence="1">
    <location>
        <position position="1"/>
    </location>
</feature>
<dbReference type="Proteomes" id="UP001292094">
    <property type="component" value="Unassembled WGS sequence"/>
</dbReference>
<organism evidence="1 2">
    <name type="scientific">Petrolisthes manimaculis</name>
    <dbReference type="NCBI Taxonomy" id="1843537"/>
    <lineage>
        <taxon>Eukaryota</taxon>
        <taxon>Metazoa</taxon>
        <taxon>Ecdysozoa</taxon>
        <taxon>Arthropoda</taxon>
        <taxon>Crustacea</taxon>
        <taxon>Multicrustacea</taxon>
        <taxon>Malacostraca</taxon>
        <taxon>Eumalacostraca</taxon>
        <taxon>Eucarida</taxon>
        <taxon>Decapoda</taxon>
        <taxon>Pleocyemata</taxon>
        <taxon>Anomura</taxon>
        <taxon>Galatheoidea</taxon>
        <taxon>Porcellanidae</taxon>
        <taxon>Petrolisthes</taxon>
    </lineage>
</organism>
<dbReference type="AlphaFoldDB" id="A0AAE1NB57"/>
<dbReference type="SUPFAM" id="SSF90112">
    <property type="entry name" value="Neurotransmitter-gated ion-channel transmembrane pore"/>
    <property type="match status" value="1"/>
</dbReference>
<evidence type="ECO:0000313" key="2">
    <source>
        <dbReference type="Proteomes" id="UP001292094"/>
    </source>
</evidence>
<protein>
    <submittedName>
        <fullName evidence="1">Uncharacterized protein</fullName>
    </submittedName>
</protein>